<dbReference type="Proteomes" id="UP001230496">
    <property type="component" value="Chromosome"/>
</dbReference>
<reference evidence="2 3" key="1">
    <citation type="submission" date="2023-08" db="EMBL/GenBank/DDBJ databases">
        <title>Comparative genomics and taxonomic characterization of three novel marine species of genus Marivirga.</title>
        <authorList>
            <person name="Muhammad N."/>
            <person name="Kim S.-G."/>
        </authorList>
    </citation>
    <scope>NUCLEOTIDE SEQUENCE [LARGE SCALE GENOMIC DNA]</scope>
    <source>
        <strain evidence="2 3">BDSF4-3</strain>
    </source>
</reference>
<evidence type="ECO:0008006" key="4">
    <source>
        <dbReference type="Google" id="ProtNLM"/>
    </source>
</evidence>
<organism evidence="2 3">
    <name type="scientific">Marivirga salinarum</name>
    <dbReference type="NCBI Taxonomy" id="3059078"/>
    <lineage>
        <taxon>Bacteria</taxon>
        <taxon>Pseudomonadati</taxon>
        <taxon>Bacteroidota</taxon>
        <taxon>Cytophagia</taxon>
        <taxon>Cytophagales</taxon>
        <taxon>Marivirgaceae</taxon>
        <taxon>Marivirga</taxon>
    </lineage>
</organism>
<evidence type="ECO:0000256" key="1">
    <source>
        <dbReference type="SAM" id="Phobius"/>
    </source>
</evidence>
<keyword evidence="1" id="KW-0472">Membrane</keyword>
<dbReference type="KEGG" id="msaa:QYS49_19445"/>
<protein>
    <recommendedName>
        <fullName evidence="4">Thioredoxin domain-containing protein</fullName>
    </recommendedName>
</protein>
<dbReference type="SUPFAM" id="SSF52833">
    <property type="entry name" value="Thioredoxin-like"/>
    <property type="match status" value="1"/>
</dbReference>
<keyword evidence="3" id="KW-1185">Reference proteome</keyword>
<accession>A0AA49GBF5</accession>
<evidence type="ECO:0000313" key="2">
    <source>
        <dbReference type="EMBL" id="WKK73996.1"/>
    </source>
</evidence>
<sequence>MKKIVLSIMSLLIVGLLGWMGYTSVMKLKKINHSEEIIQNLNSLTNILGIKETNNEQSTIFMYFNSDCHFCQWEMKEISENIEKFQHYQLLLASFEPKKNALDFLQQYNLAQHYVEVDPYLLTNTITGGVPQTFIYENSLLKKHFIGEVKIEAILKVLE</sequence>
<dbReference type="Gene3D" id="3.40.30.10">
    <property type="entry name" value="Glutaredoxin"/>
    <property type="match status" value="1"/>
</dbReference>
<dbReference type="EMBL" id="CP129971">
    <property type="protein sequence ID" value="WKK73996.1"/>
    <property type="molecule type" value="Genomic_DNA"/>
</dbReference>
<evidence type="ECO:0000313" key="3">
    <source>
        <dbReference type="Proteomes" id="UP001230496"/>
    </source>
</evidence>
<keyword evidence="1" id="KW-1133">Transmembrane helix</keyword>
<name>A0AA49GBF5_9BACT</name>
<gene>
    <name evidence="2" type="ORF">QYS49_19445</name>
</gene>
<proteinExistence type="predicted"/>
<keyword evidence="1" id="KW-0812">Transmembrane</keyword>
<dbReference type="InterPro" id="IPR036249">
    <property type="entry name" value="Thioredoxin-like_sf"/>
</dbReference>
<feature type="transmembrane region" description="Helical" evidence="1">
    <location>
        <begin position="6"/>
        <end position="25"/>
    </location>
</feature>
<dbReference type="RefSeq" id="WP_308348020.1">
    <property type="nucleotide sequence ID" value="NZ_CP129971.1"/>
</dbReference>
<dbReference type="AlphaFoldDB" id="A0AA49GBF5"/>